<feature type="compositionally biased region" description="Low complexity" evidence="1">
    <location>
        <begin position="595"/>
        <end position="616"/>
    </location>
</feature>
<feature type="compositionally biased region" description="Basic and acidic residues" evidence="1">
    <location>
        <begin position="185"/>
        <end position="205"/>
    </location>
</feature>
<feature type="region of interest" description="Disordered" evidence="1">
    <location>
        <begin position="754"/>
        <end position="834"/>
    </location>
</feature>
<evidence type="ECO:0000313" key="2">
    <source>
        <dbReference type="EMBL" id="KAF5326892.1"/>
    </source>
</evidence>
<sequence>MSSAINTTPAANASESGPSASTSTNPLQRPRSKSRTIIRMLTTKFSHPSTSTSSNTNDAHPTSTEPSSSAPTTHALHLKIPKPSKPKAPPKVAPTGFADPAARAAALRARGLLPPLPVLDLSEQERERDARLPVLESEAHSQEGMAQWRGEEGGDQGETAADRIKREWAARNGIEIGIPTPLVDRLGDDEVGGAKEVDEGAEEGKVGPQQVDADPQRTRMRAFKFGGGSTPTTPTVDAPPAMAGDGAVARPEVHPVTPVTPIGLDIDVSLIDFSEPALAPAPTPTPAVLAMETTKTTFPARQSSLAAAPTITAGDVAAGSTGSTATLITATPPATLSAEINAPASSSPHPAPEAENVRPISIEIAPPEAVAAPVTAGVPTARDSDNAGADKGGDVPPGSSAPEVHVPQKSESAVSRSLSVRALPALPPSATPVSEEEVVGVDAGAEDEEDGGSSLPDRPLAVSAPVAVVPRSASPVLVPAPEPAQSEEGRVEEALVTVDADTSSLPTPPSSTETPSRTALTPPTSPSFRAAFSQTPPASPPPVRNLPLIPGATVRLLPSLPAPTSSSPPPSNATTSTTSNVSKNLQPLLMAPSLSSDTQTSTASDDTIGSSTSGSTMESIPVITPVTPAFANSNNPFANPSDDNNSTPRASPLAKGKLGSLSVKTQGGLGVLPVLVHSPVTESMQGVALEVVHEESHDGAWLDSQATTPAAVLVEKNPADELLESMGLDKGAFARGLAQDDSLALGLGLDTTSPGTEQVVPAPPTPVTPLSPNRVPAVTISTPSTGAGATPRNKKRGMTDPGSGAPERRKSLFGGFRKGDGAAANNEGSDGTPQRRVSVVASLGNLRRSVVGTISGSGGEKKERDKKAASRSRSPRRFDASHLPPSPSPFAGFSAANAAATHNMSVSVNVNDAYRNDGMPGSPRTTSSHGSGSVLSHQSRTVLAPGSSPQLRRTAVPSSPVQRRTAVEPVMYSRGSILLETANIEDEETRRMTEMAFLG</sequence>
<feature type="region of interest" description="Disordered" evidence="1">
    <location>
        <begin position="132"/>
        <end position="159"/>
    </location>
</feature>
<feature type="region of interest" description="Disordered" evidence="1">
    <location>
        <begin position="850"/>
        <end position="889"/>
    </location>
</feature>
<comment type="caution">
    <text evidence="2">The sequence shown here is derived from an EMBL/GenBank/DDBJ whole genome shotgun (WGS) entry which is preliminary data.</text>
</comment>
<feature type="region of interest" description="Disordered" evidence="1">
    <location>
        <begin position="378"/>
        <end position="459"/>
    </location>
</feature>
<feature type="compositionally biased region" description="Low complexity" evidence="1">
    <location>
        <begin position="628"/>
        <end position="646"/>
    </location>
</feature>
<accession>A0A8H5F7Z8</accession>
<name>A0A8H5F7Z8_9AGAR</name>
<feature type="compositionally biased region" description="Polar residues" evidence="1">
    <location>
        <begin position="923"/>
        <end position="962"/>
    </location>
</feature>
<feature type="compositionally biased region" description="Acidic residues" evidence="1">
    <location>
        <begin position="434"/>
        <end position="451"/>
    </location>
</feature>
<feature type="compositionally biased region" description="Basic residues" evidence="1">
    <location>
        <begin position="76"/>
        <end position="85"/>
    </location>
</feature>
<feature type="region of interest" description="Disordered" evidence="1">
    <location>
        <begin position="179"/>
        <end position="217"/>
    </location>
</feature>
<feature type="region of interest" description="Disordered" evidence="1">
    <location>
        <begin position="593"/>
        <end position="656"/>
    </location>
</feature>
<feature type="compositionally biased region" description="Low complexity" evidence="1">
    <location>
        <begin position="42"/>
        <end position="75"/>
    </location>
</feature>
<organism evidence="2 3">
    <name type="scientific">Psilocybe cf. subviscida</name>
    <dbReference type="NCBI Taxonomy" id="2480587"/>
    <lineage>
        <taxon>Eukaryota</taxon>
        <taxon>Fungi</taxon>
        <taxon>Dikarya</taxon>
        <taxon>Basidiomycota</taxon>
        <taxon>Agaricomycotina</taxon>
        <taxon>Agaricomycetes</taxon>
        <taxon>Agaricomycetidae</taxon>
        <taxon>Agaricales</taxon>
        <taxon>Agaricineae</taxon>
        <taxon>Strophariaceae</taxon>
        <taxon>Psilocybe</taxon>
    </lineage>
</organism>
<feature type="region of interest" description="Disordered" evidence="1">
    <location>
        <begin position="471"/>
        <end position="580"/>
    </location>
</feature>
<feature type="region of interest" description="Disordered" evidence="1">
    <location>
        <begin position="911"/>
        <end position="963"/>
    </location>
</feature>
<feature type="compositionally biased region" description="Low complexity" evidence="1">
    <location>
        <begin position="502"/>
        <end position="518"/>
    </location>
</feature>
<evidence type="ECO:0000313" key="3">
    <source>
        <dbReference type="Proteomes" id="UP000567179"/>
    </source>
</evidence>
<dbReference type="AlphaFoldDB" id="A0A8H5F7Z8"/>
<reference evidence="2 3" key="1">
    <citation type="journal article" date="2020" name="ISME J.">
        <title>Uncovering the hidden diversity of litter-decomposition mechanisms in mushroom-forming fungi.</title>
        <authorList>
            <person name="Floudas D."/>
            <person name="Bentzer J."/>
            <person name="Ahren D."/>
            <person name="Johansson T."/>
            <person name="Persson P."/>
            <person name="Tunlid A."/>
        </authorList>
    </citation>
    <scope>NUCLEOTIDE SEQUENCE [LARGE SCALE GENOMIC DNA]</scope>
    <source>
        <strain evidence="2 3">CBS 101986</strain>
    </source>
</reference>
<feature type="compositionally biased region" description="Basic and acidic residues" evidence="1">
    <location>
        <begin position="859"/>
        <end position="868"/>
    </location>
</feature>
<feature type="compositionally biased region" description="Polar residues" evidence="1">
    <location>
        <begin position="409"/>
        <end position="418"/>
    </location>
</feature>
<dbReference type="EMBL" id="JAACJJ010000014">
    <property type="protein sequence ID" value="KAF5326892.1"/>
    <property type="molecule type" value="Genomic_DNA"/>
</dbReference>
<keyword evidence="3" id="KW-1185">Reference proteome</keyword>
<dbReference type="OrthoDB" id="3168445at2759"/>
<feature type="region of interest" description="Disordered" evidence="1">
    <location>
        <begin position="1"/>
        <end position="97"/>
    </location>
</feature>
<evidence type="ECO:0000256" key="1">
    <source>
        <dbReference type="SAM" id="MobiDB-lite"/>
    </source>
</evidence>
<feature type="compositionally biased region" description="Polar residues" evidence="1">
    <location>
        <begin position="1"/>
        <end position="27"/>
    </location>
</feature>
<proteinExistence type="predicted"/>
<gene>
    <name evidence="2" type="ORF">D9619_004148</name>
</gene>
<protein>
    <submittedName>
        <fullName evidence="2">Uncharacterized protein</fullName>
    </submittedName>
</protein>
<feature type="compositionally biased region" description="Basic and acidic residues" evidence="1">
    <location>
        <begin position="132"/>
        <end position="141"/>
    </location>
</feature>
<dbReference type="Proteomes" id="UP000567179">
    <property type="component" value="Unassembled WGS sequence"/>
</dbReference>